<gene>
    <name evidence="1" type="ORF">CEXT_581301</name>
</gene>
<reference evidence="1 2" key="1">
    <citation type="submission" date="2021-06" db="EMBL/GenBank/DDBJ databases">
        <title>Caerostris extrusa draft genome.</title>
        <authorList>
            <person name="Kono N."/>
            <person name="Arakawa K."/>
        </authorList>
    </citation>
    <scope>NUCLEOTIDE SEQUENCE [LARGE SCALE GENOMIC DNA]</scope>
</reference>
<dbReference type="EMBL" id="BPLR01008931">
    <property type="protein sequence ID" value="GIY28299.1"/>
    <property type="molecule type" value="Genomic_DNA"/>
</dbReference>
<organism evidence="1 2">
    <name type="scientific">Caerostris extrusa</name>
    <name type="common">Bark spider</name>
    <name type="synonym">Caerostris bankana</name>
    <dbReference type="NCBI Taxonomy" id="172846"/>
    <lineage>
        <taxon>Eukaryota</taxon>
        <taxon>Metazoa</taxon>
        <taxon>Ecdysozoa</taxon>
        <taxon>Arthropoda</taxon>
        <taxon>Chelicerata</taxon>
        <taxon>Arachnida</taxon>
        <taxon>Araneae</taxon>
        <taxon>Araneomorphae</taxon>
        <taxon>Entelegynae</taxon>
        <taxon>Araneoidea</taxon>
        <taxon>Araneidae</taxon>
        <taxon>Caerostris</taxon>
    </lineage>
</organism>
<dbReference type="AlphaFoldDB" id="A0AAV4S5S8"/>
<keyword evidence="2" id="KW-1185">Reference proteome</keyword>
<name>A0AAV4S5S8_CAEEX</name>
<protein>
    <submittedName>
        <fullName evidence="1">Uncharacterized protein</fullName>
    </submittedName>
</protein>
<dbReference type="Proteomes" id="UP001054945">
    <property type="component" value="Unassembled WGS sequence"/>
</dbReference>
<sequence length="90" mass="10360">MLISSRLELELPSVEVTRCRGRTVTEAYTTESLSMKAQPIKSRNSSSIEVLFWSTHINTHLLFCWRNEAKYGKPLLRQEILQPRSLPITA</sequence>
<comment type="caution">
    <text evidence="1">The sequence shown here is derived from an EMBL/GenBank/DDBJ whole genome shotgun (WGS) entry which is preliminary data.</text>
</comment>
<accession>A0AAV4S5S8</accession>
<proteinExistence type="predicted"/>
<evidence type="ECO:0000313" key="1">
    <source>
        <dbReference type="EMBL" id="GIY28299.1"/>
    </source>
</evidence>
<evidence type="ECO:0000313" key="2">
    <source>
        <dbReference type="Proteomes" id="UP001054945"/>
    </source>
</evidence>